<evidence type="ECO:0000259" key="6">
    <source>
        <dbReference type="Pfam" id="PF00496"/>
    </source>
</evidence>
<evidence type="ECO:0000313" key="7">
    <source>
        <dbReference type="EMBL" id="KRL18063.1"/>
    </source>
</evidence>
<protein>
    <submittedName>
        <fullName evidence="7">Oligopeptide ABC superfamily ATP binding cassette transporter, binding protein</fullName>
    </submittedName>
</protein>
<dbReference type="CDD" id="cd08504">
    <property type="entry name" value="PBP2_OppA"/>
    <property type="match status" value="1"/>
</dbReference>
<proteinExistence type="inferred from homology"/>
<accession>A0ABR5PGJ4</accession>
<keyword evidence="8" id="KW-1185">Reference proteome</keyword>
<dbReference type="Pfam" id="PF00496">
    <property type="entry name" value="SBP_bac_5"/>
    <property type="match status" value="1"/>
</dbReference>
<dbReference type="InterPro" id="IPR000914">
    <property type="entry name" value="SBP_5_dom"/>
</dbReference>
<feature type="signal peptide" evidence="5">
    <location>
        <begin position="1"/>
        <end position="20"/>
    </location>
</feature>
<dbReference type="Gene3D" id="3.10.105.10">
    <property type="entry name" value="Dipeptide-binding Protein, Domain 3"/>
    <property type="match status" value="1"/>
</dbReference>
<dbReference type="PIRSF" id="PIRSF002741">
    <property type="entry name" value="MppA"/>
    <property type="match status" value="1"/>
</dbReference>
<evidence type="ECO:0000256" key="1">
    <source>
        <dbReference type="ARBA" id="ARBA00004193"/>
    </source>
</evidence>
<feature type="chain" id="PRO_5046735523" evidence="5">
    <location>
        <begin position="21"/>
        <end position="541"/>
    </location>
</feature>
<comment type="subcellular location">
    <subcellularLocation>
        <location evidence="1">Cell membrane</location>
        <topology evidence="1">Lipid-anchor</topology>
    </subcellularLocation>
</comment>
<dbReference type="SUPFAM" id="SSF53850">
    <property type="entry name" value="Periplasmic binding protein-like II"/>
    <property type="match status" value="1"/>
</dbReference>
<dbReference type="InterPro" id="IPR023765">
    <property type="entry name" value="SBP_5_CS"/>
</dbReference>
<evidence type="ECO:0000256" key="5">
    <source>
        <dbReference type="SAM" id="SignalP"/>
    </source>
</evidence>
<dbReference type="PANTHER" id="PTHR30290:SF10">
    <property type="entry name" value="PERIPLASMIC OLIGOPEPTIDE-BINDING PROTEIN-RELATED"/>
    <property type="match status" value="1"/>
</dbReference>
<comment type="caution">
    <text evidence="7">The sequence shown here is derived from an EMBL/GenBank/DDBJ whole genome shotgun (WGS) entry which is preliminary data.</text>
</comment>
<name>A0ABR5PGJ4_9LACO</name>
<gene>
    <name evidence="7" type="ORF">FD12_GL000903</name>
</gene>
<evidence type="ECO:0000256" key="2">
    <source>
        <dbReference type="ARBA" id="ARBA00005695"/>
    </source>
</evidence>
<keyword evidence="3" id="KW-0813">Transport</keyword>
<dbReference type="PANTHER" id="PTHR30290">
    <property type="entry name" value="PERIPLASMIC BINDING COMPONENT OF ABC TRANSPORTER"/>
    <property type="match status" value="1"/>
</dbReference>
<dbReference type="Gene3D" id="3.40.190.10">
    <property type="entry name" value="Periplasmic binding protein-like II"/>
    <property type="match status" value="1"/>
</dbReference>
<reference evidence="7 8" key="1">
    <citation type="journal article" date="2015" name="Genome Announc.">
        <title>Expanding the biotechnology potential of lactobacilli through comparative genomics of 213 strains and associated genera.</title>
        <authorList>
            <person name="Sun Z."/>
            <person name="Harris H.M."/>
            <person name="McCann A."/>
            <person name="Guo C."/>
            <person name="Argimon S."/>
            <person name="Zhang W."/>
            <person name="Yang X."/>
            <person name="Jeffery I.B."/>
            <person name="Cooney J.C."/>
            <person name="Kagawa T.F."/>
            <person name="Liu W."/>
            <person name="Song Y."/>
            <person name="Salvetti E."/>
            <person name="Wrobel A."/>
            <person name="Rasinkangas P."/>
            <person name="Parkhill J."/>
            <person name="Rea M.C."/>
            <person name="O'Sullivan O."/>
            <person name="Ritari J."/>
            <person name="Douillard F.P."/>
            <person name="Paul Ross R."/>
            <person name="Yang R."/>
            <person name="Briner A.E."/>
            <person name="Felis G.E."/>
            <person name="de Vos W.M."/>
            <person name="Barrangou R."/>
            <person name="Klaenhammer T.R."/>
            <person name="Caufield P.W."/>
            <person name="Cui Y."/>
            <person name="Zhang H."/>
            <person name="O'Toole P.W."/>
        </authorList>
    </citation>
    <scope>NUCLEOTIDE SEQUENCE [LARGE SCALE GENOMIC DNA]</scope>
    <source>
        <strain evidence="7 8">DSM 19907</strain>
    </source>
</reference>
<dbReference type="EMBL" id="AZEI01000013">
    <property type="protein sequence ID" value="KRL18063.1"/>
    <property type="molecule type" value="Genomic_DNA"/>
</dbReference>
<feature type="domain" description="Solute-binding protein family 5" evidence="6">
    <location>
        <begin position="74"/>
        <end position="462"/>
    </location>
</feature>
<dbReference type="PROSITE" id="PS01040">
    <property type="entry name" value="SBP_BACTERIAL_5"/>
    <property type="match status" value="1"/>
</dbReference>
<evidence type="ECO:0000256" key="3">
    <source>
        <dbReference type="ARBA" id="ARBA00022448"/>
    </source>
</evidence>
<dbReference type="Proteomes" id="UP000051977">
    <property type="component" value="Unassembled WGS sequence"/>
</dbReference>
<organism evidence="7 8">
    <name type="scientific">Lentilactobacillus rapi DSM 19907 = JCM 15042</name>
    <dbReference type="NCBI Taxonomy" id="1423795"/>
    <lineage>
        <taxon>Bacteria</taxon>
        <taxon>Bacillati</taxon>
        <taxon>Bacillota</taxon>
        <taxon>Bacilli</taxon>
        <taxon>Lactobacillales</taxon>
        <taxon>Lactobacillaceae</taxon>
        <taxon>Lentilactobacillus</taxon>
    </lineage>
</organism>
<dbReference type="PROSITE" id="PS51257">
    <property type="entry name" value="PROKAR_LIPOPROTEIN"/>
    <property type="match status" value="1"/>
</dbReference>
<evidence type="ECO:0000256" key="4">
    <source>
        <dbReference type="ARBA" id="ARBA00022729"/>
    </source>
</evidence>
<keyword evidence="4 5" id="KW-0732">Signal</keyword>
<dbReference type="InterPro" id="IPR039424">
    <property type="entry name" value="SBP_5"/>
</dbReference>
<dbReference type="Gene3D" id="3.90.76.10">
    <property type="entry name" value="Dipeptide-binding Protein, Domain 1"/>
    <property type="match status" value="1"/>
</dbReference>
<sequence length="541" mass="60477">MFMKKKIAIAAMLATTLLLAACGKQSSSESKKQATFGLNTEVASLDTLKAQDPNSFDVQDALVSGLYRMNAKDQVKPDIAKGMPVKSNGNKTYTIKLRHNAKWSNGASVTANDFVYAWKRGANPATKSNYAYIIQTIVKNGDKIATGKMSANKLAVKALGKYQLQVTLQKPTPYFTSLLSFNPYFPQNEKFVEKQGNNYATSPSTMLYNGPFKLKSYRQGASSFSLTRNKKYVGPIKPKLDQLNFNVIKEAQTGLSQYESKKLDMTFLTGNLVKNNAKKAGFKTIPNSLVTYLEFNFKKGANNYLLNKNLRTAMANAIDTKQLATKILQDKSSPLTGYIPPKFVKNTATGKDFRAEGGDLSVPNKNLVQENWQKTLKQLGKKQITIQLLVDDEDWQKTTAQYLQSELQTQLKGLKIDIRSLPQQQELGMVAQGKFQMCLAQWGPDYQDPNTYLANFVTGGRTQFSDSKYDQFMSEANGKFVNDPAKRFQALHNAERQLVQTDKAIVPLNQQVYSVLQNPKLKGVHHHMVGAPFTYATAYWK</sequence>
<evidence type="ECO:0000313" key="8">
    <source>
        <dbReference type="Proteomes" id="UP000051977"/>
    </source>
</evidence>
<dbReference type="InterPro" id="IPR030678">
    <property type="entry name" value="Peptide/Ni-bd"/>
</dbReference>
<comment type="similarity">
    <text evidence="2">Belongs to the bacterial solute-binding protein 5 family.</text>
</comment>